<dbReference type="RefSeq" id="WP_013103873.1">
    <property type="nucleotide sequence ID" value="NZ_CP037939.1"/>
</dbReference>
<reference evidence="2 3" key="1">
    <citation type="submission" date="2019-03" db="EMBL/GenBank/DDBJ databases">
        <title>Complete Genome Sequence of Leuconostoc kimchii strain NKJ218 Isolated from Homemade Kimchi.</title>
        <authorList>
            <person name="Jung J.Y."/>
            <person name="Jin H.M."/>
            <person name="Jung J.-W."/>
            <person name="Lee S.-Y."/>
            <person name="Ryu B.-G."/>
            <person name="Han S.-S."/>
            <person name="Kang H.K."/>
            <person name="Choi H.W."/>
            <person name="Chung E.J."/>
            <person name="Choi K.-M."/>
        </authorList>
    </citation>
    <scope>NUCLEOTIDE SEQUENCE [LARGE SCALE GENOMIC DNA]</scope>
    <source>
        <strain evidence="2 3">NKJ218</strain>
    </source>
</reference>
<protein>
    <submittedName>
        <fullName evidence="2">Uncharacterized protein</fullName>
    </submittedName>
</protein>
<evidence type="ECO:0000313" key="2">
    <source>
        <dbReference type="EMBL" id="QBR47861.1"/>
    </source>
</evidence>
<feature type="transmembrane region" description="Helical" evidence="1">
    <location>
        <begin position="35"/>
        <end position="63"/>
    </location>
</feature>
<keyword evidence="1" id="KW-0812">Transmembrane</keyword>
<evidence type="ECO:0000256" key="1">
    <source>
        <dbReference type="SAM" id="Phobius"/>
    </source>
</evidence>
<dbReference type="EMBL" id="CP037939">
    <property type="protein sequence ID" value="QBR47861.1"/>
    <property type="molecule type" value="Genomic_DNA"/>
</dbReference>
<dbReference type="Proteomes" id="UP000295756">
    <property type="component" value="Chromosome"/>
</dbReference>
<keyword evidence="1" id="KW-1133">Transmembrane helix</keyword>
<keyword evidence="1" id="KW-0472">Membrane</keyword>
<feature type="transmembrane region" description="Helical" evidence="1">
    <location>
        <begin position="7"/>
        <end position="29"/>
    </location>
</feature>
<organism evidence="2 3">
    <name type="scientific">Leuconostoc kimchii</name>
    <dbReference type="NCBI Taxonomy" id="136609"/>
    <lineage>
        <taxon>Bacteria</taxon>
        <taxon>Bacillati</taxon>
        <taxon>Bacillota</taxon>
        <taxon>Bacilli</taxon>
        <taxon>Lactobacillales</taxon>
        <taxon>Lactobacillaceae</taxon>
        <taxon>Leuconostoc</taxon>
    </lineage>
</organism>
<evidence type="ECO:0000313" key="3">
    <source>
        <dbReference type="Proteomes" id="UP000295756"/>
    </source>
</evidence>
<keyword evidence="3" id="KW-1185">Reference proteome</keyword>
<gene>
    <name evidence="2" type="ORF">EW139_06875</name>
</gene>
<name>A0ABX5SMT3_9LACO</name>
<accession>A0ABX5SMT3</accession>
<proteinExistence type="predicted"/>
<sequence>MKKMFQFIGVLVTALIGLFIFIPILLTIIGVAVPLIFSIIAILFLVILVCLAVGGVITLVAIWRLKHRIKKGHNAEFVHQGKNYNIYMSRAGETHHRRDVTDDAQ</sequence>